<gene>
    <name evidence="19" type="ORF">SOCG_04444</name>
</gene>
<sequence>MDRRGWRPSAPVVILLLLFIFFAPVRRIPSRNGDSTEKSLEAERNWLSKIQNSTFLEAPEQVQQSMAFPEQVLSERNELYKSSAGPGASHLNHTSVVIGNWKKLSYDSFGNVSPNVTWHKTLQSILNSGKGQFSANLYEFPAADSNDFSFVMNMENLNGTSVYQLAFYGDRLDKINALLGATEVSPEFPGVDSIPWLFHEPSDKKDLPFDGQEYFDALKNKSLGRIDDRINQISRGGWSPLLYEEESVSCRAYFYGFNKNTGLSKETLAAIENEYYHPQGVSMLKMPDVLFSGLIYSPDCNVAFTFSNYKGPRNFVFDAGLVRFSSFYIIVIFCQIFLLLRQMRINSPSYVQRLSFITIAIQACLDAFIAIFFLSINAVIERGYLPFVSIAFLSLIPSAMFTMRYLALILRVQNSNSPPPPPPPQTQNNEAANTDGSEGGNNNTTNAQDALPQAAGLTQNERDQRDWSSVCLRFYFVILVVCIASLYSAVWPVTYRFYFISTLLFASYSFWVPQIIQNVKQGTSRSFSWVYILGLSLSRMYLPTFIFLFSETTLKFTPKYSHALALAFWMSLQVLILFAQDTLGPRFFLPKKLFPSSSTYDYHPIIQAGDLEAFMQDANVCPICIQPIELVSSGSTLNPASRIVRRNYMLTPCHHLFHRQCLLQWMESRSICPVCRCHLPPV</sequence>
<evidence type="ECO:0000256" key="13">
    <source>
        <dbReference type="ARBA" id="ARBA00023136"/>
    </source>
</evidence>
<feature type="transmembrane region" description="Helical" evidence="16">
    <location>
        <begin position="560"/>
        <end position="579"/>
    </location>
</feature>
<evidence type="ECO:0000256" key="1">
    <source>
        <dbReference type="ARBA" id="ARBA00000900"/>
    </source>
</evidence>
<dbReference type="GO" id="GO:0008270">
    <property type="term" value="F:zinc ion binding"/>
    <property type="evidence" value="ECO:0007669"/>
    <property type="project" value="UniProtKB-KW"/>
</dbReference>
<dbReference type="GO" id="GO:0016567">
    <property type="term" value="P:protein ubiquitination"/>
    <property type="evidence" value="ECO:0007669"/>
    <property type="project" value="UniProtKB-UniPathway"/>
</dbReference>
<evidence type="ECO:0000256" key="8">
    <source>
        <dbReference type="ARBA" id="ARBA00022729"/>
    </source>
</evidence>
<dbReference type="HOGENOM" id="CLU_010475_1_0_1"/>
<evidence type="ECO:0000313" key="19">
    <source>
        <dbReference type="EMBL" id="EPX75199.1"/>
    </source>
</evidence>
<evidence type="ECO:0000256" key="10">
    <source>
        <dbReference type="ARBA" id="ARBA00022786"/>
    </source>
</evidence>
<protein>
    <recommendedName>
        <fullName evidence="4">RING-type E3 ubiquitin transferase</fullName>
        <ecNumber evidence="4">2.3.2.27</ecNumber>
    </recommendedName>
</protein>
<dbReference type="Gene3D" id="3.30.40.10">
    <property type="entry name" value="Zinc/RING finger domain, C3HC4 (zinc finger)"/>
    <property type="match status" value="1"/>
</dbReference>
<keyword evidence="6 16" id="KW-0812">Transmembrane</keyword>
<evidence type="ECO:0000256" key="11">
    <source>
        <dbReference type="ARBA" id="ARBA00022833"/>
    </source>
</evidence>
<feature type="compositionally biased region" description="Polar residues" evidence="15">
    <location>
        <begin position="426"/>
        <end position="448"/>
    </location>
</feature>
<evidence type="ECO:0000256" key="7">
    <source>
        <dbReference type="ARBA" id="ARBA00022723"/>
    </source>
</evidence>
<comment type="catalytic activity">
    <reaction evidence="1">
        <text>S-ubiquitinyl-[E2 ubiquitin-conjugating enzyme]-L-cysteine + [acceptor protein]-L-lysine = [E2 ubiquitin-conjugating enzyme]-L-cysteine + N(6)-ubiquitinyl-[acceptor protein]-L-lysine.</text>
        <dbReference type="EC" id="2.3.2.27"/>
    </reaction>
</comment>
<keyword evidence="5" id="KW-0808">Transferase</keyword>
<dbReference type="PANTHER" id="PTHR22763">
    <property type="entry name" value="RING ZINC FINGER PROTEIN"/>
    <property type="match status" value="1"/>
</dbReference>
<evidence type="ECO:0000256" key="16">
    <source>
        <dbReference type="SAM" id="Phobius"/>
    </source>
</evidence>
<evidence type="ECO:0000256" key="14">
    <source>
        <dbReference type="PROSITE-ProRule" id="PRU00175"/>
    </source>
</evidence>
<dbReference type="SUPFAM" id="SSF57850">
    <property type="entry name" value="RING/U-box"/>
    <property type="match status" value="1"/>
</dbReference>
<keyword evidence="9 14" id="KW-0863">Zinc-finger</keyword>
<keyword evidence="20" id="KW-1185">Reference proteome</keyword>
<evidence type="ECO:0000256" key="4">
    <source>
        <dbReference type="ARBA" id="ARBA00012483"/>
    </source>
</evidence>
<evidence type="ECO:0000313" key="20">
    <source>
        <dbReference type="Proteomes" id="UP000016088"/>
    </source>
</evidence>
<dbReference type="OMA" id="MLTPCHH"/>
<dbReference type="GO" id="GO:0043161">
    <property type="term" value="P:proteasome-mediated ubiquitin-dependent protein catabolic process"/>
    <property type="evidence" value="ECO:0007669"/>
    <property type="project" value="EnsemblFungi"/>
</dbReference>
<dbReference type="AlphaFoldDB" id="S9RMM9"/>
<dbReference type="Proteomes" id="UP000016088">
    <property type="component" value="Unassembled WGS sequence"/>
</dbReference>
<feature type="region of interest" description="Disordered" evidence="15">
    <location>
        <begin position="416"/>
        <end position="448"/>
    </location>
</feature>
<dbReference type="InterPro" id="IPR021319">
    <property type="entry name" value="DUF2921"/>
</dbReference>
<dbReference type="PANTHER" id="PTHR22763:SF162">
    <property type="entry name" value="TRANSMEMBRANE E3 UBIQUITIN-PROTEIN LIGASE 1"/>
    <property type="match status" value="1"/>
</dbReference>
<evidence type="ECO:0000256" key="9">
    <source>
        <dbReference type="ARBA" id="ARBA00022771"/>
    </source>
</evidence>
<dbReference type="GO" id="GO:0061630">
    <property type="term" value="F:ubiquitin protein ligase activity"/>
    <property type="evidence" value="ECO:0007669"/>
    <property type="project" value="UniProtKB-EC"/>
</dbReference>
<feature type="transmembrane region" description="Helical" evidence="16">
    <location>
        <begin position="384"/>
        <end position="407"/>
    </location>
</feature>
<dbReference type="Pfam" id="PF11145">
    <property type="entry name" value="DUF2921"/>
    <property type="match status" value="2"/>
</dbReference>
<feature type="domain" description="RING-type" evidence="18">
    <location>
        <begin position="621"/>
        <end position="676"/>
    </location>
</feature>
<reference evidence="19 20" key="1">
    <citation type="journal article" date="2011" name="Science">
        <title>Comparative functional genomics of the fission yeasts.</title>
        <authorList>
            <person name="Rhind N."/>
            <person name="Chen Z."/>
            <person name="Yassour M."/>
            <person name="Thompson D.A."/>
            <person name="Haas B.J."/>
            <person name="Habib N."/>
            <person name="Wapinski I."/>
            <person name="Roy S."/>
            <person name="Lin M.F."/>
            <person name="Heiman D.I."/>
            <person name="Young S.K."/>
            <person name="Furuya K."/>
            <person name="Guo Y."/>
            <person name="Pidoux A."/>
            <person name="Chen H.M."/>
            <person name="Robbertse B."/>
            <person name="Goldberg J.M."/>
            <person name="Aoki K."/>
            <person name="Bayne E.H."/>
            <person name="Berlin A.M."/>
            <person name="Desjardins C.A."/>
            <person name="Dobbs E."/>
            <person name="Dukaj L."/>
            <person name="Fan L."/>
            <person name="FitzGerald M.G."/>
            <person name="French C."/>
            <person name="Gujja S."/>
            <person name="Hansen K."/>
            <person name="Keifenheim D."/>
            <person name="Levin J.Z."/>
            <person name="Mosher R.A."/>
            <person name="Mueller C.A."/>
            <person name="Pfiffner J."/>
            <person name="Priest M."/>
            <person name="Russ C."/>
            <person name="Smialowska A."/>
            <person name="Swoboda P."/>
            <person name="Sykes S.M."/>
            <person name="Vaughn M."/>
            <person name="Vengrova S."/>
            <person name="Yoder R."/>
            <person name="Zeng Q."/>
            <person name="Allshire R."/>
            <person name="Baulcombe D."/>
            <person name="Birren B.W."/>
            <person name="Brown W."/>
            <person name="Ekwall K."/>
            <person name="Kellis M."/>
            <person name="Leatherwood J."/>
            <person name="Levin H."/>
            <person name="Margalit H."/>
            <person name="Martienssen R."/>
            <person name="Nieduszynski C.A."/>
            <person name="Spatafora J.W."/>
            <person name="Friedman N."/>
            <person name="Dalgaard J.Z."/>
            <person name="Baumann P."/>
            <person name="Niki H."/>
            <person name="Regev A."/>
            <person name="Nusbaum C."/>
        </authorList>
    </citation>
    <scope>NUCLEOTIDE SEQUENCE [LARGE SCALE GENOMIC DNA]</scope>
    <source>
        <strain evidence="20">yFS286</strain>
    </source>
</reference>
<keyword evidence="11" id="KW-0862">Zinc</keyword>
<keyword evidence="8 17" id="KW-0732">Signal</keyword>
<feature type="signal peptide" evidence="17">
    <location>
        <begin position="1"/>
        <end position="27"/>
    </location>
</feature>
<dbReference type="RefSeq" id="XP_013017644.1">
    <property type="nucleotide sequence ID" value="XM_013162190.1"/>
</dbReference>
<evidence type="ECO:0000256" key="15">
    <source>
        <dbReference type="SAM" id="MobiDB-lite"/>
    </source>
</evidence>
<feature type="transmembrane region" description="Helical" evidence="16">
    <location>
        <begin position="528"/>
        <end position="548"/>
    </location>
</feature>
<evidence type="ECO:0000256" key="2">
    <source>
        <dbReference type="ARBA" id="ARBA00004127"/>
    </source>
</evidence>
<keyword evidence="19" id="KW-0436">Ligase</keyword>
<dbReference type="EMBL" id="KE503206">
    <property type="protein sequence ID" value="EPX75199.1"/>
    <property type="molecule type" value="Genomic_DNA"/>
</dbReference>
<dbReference type="UniPathway" id="UPA00143"/>
<dbReference type="EC" id="2.3.2.27" evidence="4"/>
<dbReference type="PROSITE" id="PS50089">
    <property type="entry name" value="ZF_RING_2"/>
    <property type="match status" value="1"/>
</dbReference>
<dbReference type="InterPro" id="IPR013083">
    <property type="entry name" value="Znf_RING/FYVE/PHD"/>
</dbReference>
<dbReference type="Pfam" id="PF12678">
    <property type="entry name" value="zf-rbx1"/>
    <property type="match status" value="1"/>
</dbReference>
<dbReference type="SMART" id="SM00184">
    <property type="entry name" value="RING"/>
    <property type="match status" value="1"/>
</dbReference>
<evidence type="ECO:0000256" key="6">
    <source>
        <dbReference type="ARBA" id="ARBA00022692"/>
    </source>
</evidence>
<comment type="pathway">
    <text evidence="3">Protein modification; protein ubiquitination.</text>
</comment>
<dbReference type="eggNOG" id="KOG0828">
    <property type="taxonomic scope" value="Eukaryota"/>
</dbReference>
<feature type="transmembrane region" description="Helical" evidence="16">
    <location>
        <begin position="472"/>
        <end position="491"/>
    </location>
</feature>
<name>S9RMM9_SCHOY</name>
<evidence type="ECO:0000256" key="5">
    <source>
        <dbReference type="ARBA" id="ARBA00022679"/>
    </source>
</evidence>
<dbReference type="GeneID" id="25033406"/>
<comment type="subcellular location">
    <subcellularLocation>
        <location evidence="2">Endomembrane system</location>
        <topology evidence="2">Multi-pass membrane protein</topology>
    </subcellularLocation>
</comment>
<dbReference type="InterPro" id="IPR024766">
    <property type="entry name" value="Znf_RING_H2"/>
</dbReference>
<keyword evidence="13 16" id="KW-0472">Membrane</keyword>
<dbReference type="CDD" id="cd23117">
    <property type="entry name" value="RING-H2_TUL1-like"/>
    <property type="match status" value="1"/>
</dbReference>
<keyword evidence="7" id="KW-0479">Metal-binding</keyword>
<dbReference type="InterPro" id="IPR001841">
    <property type="entry name" value="Znf_RING"/>
</dbReference>
<dbReference type="GO" id="GO:0016874">
    <property type="term" value="F:ligase activity"/>
    <property type="evidence" value="ECO:0007669"/>
    <property type="project" value="UniProtKB-KW"/>
</dbReference>
<dbReference type="GO" id="GO:0012505">
    <property type="term" value="C:endomembrane system"/>
    <property type="evidence" value="ECO:0007669"/>
    <property type="project" value="UniProtKB-SubCell"/>
</dbReference>
<feature type="transmembrane region" description="Helical" evidence="16">
    <location>
        <begin position="354"/>
        <end position="378"/>
    </location>
</feature>
<feature type="transmembrane region" description="Helical" evidence="16">
    <location>
        <begin position="321"/>
        <end position="342"/>
    </location>
</feature>
<evidence type="ECO:0000256" key="3">
    <source>
        <dbReference type="ARBA" id="ARBA00004906"/>
    </source>
</evidence>
<organism evidence="19 20">
    <name type="scientific">Schizosaccharomyces octosporus (strain yFS286)</name>
    <name type="common">Fission yeast</name>
    <name type="synonym">Octosporomyces octosporus</name>
    <dbReference type="NCBI Taxonomy" id="483514"/>
    <lineage>
        <taxon>Eukaryota</taxon>
        <taxon>Fungi</taxon>
        <taxon>Dikarya</taxon>
        <taxon>Ascomycota</taxon>
        <taxon>Taphrinomycotina</taxon>
        <taxon>Schizosaccharomycetes</taxon>
        <taxon>Schizosaccharomycetales</taxon>
        <taxon>Schizosaccharomycetaceae</taxon>
        <taxon>Schizosaccharomyces</taxon>
    </lineage>
</organism>
<proteinExistence type="predicted"/>
<dbReference type="GO" id="GO:0044695">
    <property type="term" value="C:Dsc E3 ubiquitin ligase complex"/>
    <property type="evidence" value="ECO:0007669"/>
    <property type="project" value="EnsemblFungi"/>
</dbReference>
<dbReference type="OrthoDB" id="9984778at2759"/>
<dbReference type="VEuPathDB" id="FungiDB:SOCG_04444"/>
<dbReference type="GO" id="GO:0032933">
    <property type="term" value="P:SREBP signaling pathway"/>
    <property type="evidence" value="ECO:0007669"/>
    <property type="project" value="EnsemblFungi"/>
</dbReference>
<dbReference type="InterPro" id="IPR050731">
    <property type="entry name" value="HRD1_E3_ubiq-ligases"/>
</dbReference>
<keyword evidence="10" id="KW-0833">Ubl conjugation pathway</keyword>
<evidence type="ECO:0000259" key="18">
    <source>
        <dbReference type="PROSITE" id="PS50089"/>
    </source>
</evidence>
<keyword evidence="12 16" id="KW-1133">Transmembrane helix</keyword>
<accession>S9RMM9</accession>
<evidence type="ECO:0000256" key="12">
    <source>
        <dbReference type="ARBA" id="ARBA00022989"/>
    </source>
</evidence>
<feature type="chain" id="PRO_5004555813" description="RING-type E3 ubiquitin transferase" evidence="17">
    <location>
        <begin position="28"/>
        <end position="682"/>
    </location>
</feature>
<evidence type="ECO:0000256" key="17">
    <source>
        <dbReference type="SAM" id="SignalP"/>
    </source>
</evidence>